<dbReference type="GO" id="GO:0016491">
    <property type="term" value="F:oxidoreductase activity"/>
    <property type="evidence" value="ECO:0007669"/>
    <property type="project" value="UniProtKB-KW"/>
</dbReference>
<protein>
    <recommendedName>
        <fullName evidence="4">Protein tas</fullName>
    </recommendedName>
</protein>
<proteinExistence type="inferred from homology"/>
<comment type="similarity">
    <text evidence="3">Belongs to the aldo/keto reductase family. Aldo/keto reductase 2 subfamily.</text>
</comment>
<dbReference type="PANTHER" id="PTHR43364:SF4">
    <property type="entry name" value="NAD(P)-LINKED OXIDOREDUCTASE SUPERFAMILY PROTEIN"/>
    <property type="match status" value="1"/>
</dbReference>
<dbReference type="Pfam" id="PF00248">
    <property type="entry name" value="Aldo_ket_red"/>
    <property type="match status" value="1"/>
</dbReference>
<sequence length="343" mass="38445">MEYRPLGKTDMRVSALCLGTMTWGQQNTRDEAFAQMDRALDAGINFFDTAELYPVPPMAETQGRTESIIGEWFRARGNRDKVILATKAAGPGIEHIRGGPRFTAEHLTQALNDSLRRLQTDYVDVYQLHWPDRNANFFGRLGYEPVEQEDATPILETLEVLADFVRSGKVRAIGVSNETPWGVSRFLHYAETLGLPRIVSIQNPYNLLNRTFEVGLAEFAHREGVGLLAYSPLAFGVLTGKYLGGQWPEGARITLFKRFSRYMNPQGEQATAAYVALARKYGLSPAQMALQFVTTRPFVSSNIIGATSLAQLDENIGSLEVELPEPLLKEIEDIHERYRFPCP</sequence>
<dbReference type="KEGG" id="tcd:AAIA72_07820"/>
<evidence type="ECO:0000259" key="5">
    <source>
        <dbReference type="Pfam" id="PF00248"/>
    </source>
</evidence>
<keyword evidence="1" id="KW-0521">NADP</keyword>
<dbReference type="InterPro" id="IPR050523">
    <property type="entry name" value="AKR_Detox_Biosynth"/>
</dbReference>
<name>A0AB39V190_9GAMM</name>
<dbReference type="AlphaFoldDB" id="A0AB39V190"/>
<keyword evidence="2" id="KW-0560">Oxidoreductase</keyword>
<feature type="domain" description="NADP-dependent oxidoreductase" evidence="5">
    <location>
        <begin position="16"/>
        <end position="334"/>
    </location>
</feature>
<evidence type="ECO:0000313" key="6">
    <source>
        <dbReference type="EMBL" id="XDT73866.1"/>
    </source>
</evidence>
<evidence type="ECO:0000256" key="3">
    <source>
        <dbReference type="ARBA" id="ARBA00038157"/>
    </source>
</evidence>
<dbReference type="PANTHER" id="PTHR43364">
    <property type="entry name" value="NADH-SPECIFIC METHYLGLYOXAL REDUCTASE-RELATED"/>
    <property type="match status" value="1"/>
</dbReference>
<organism evidence="6">
    <name type="scientific">Thermohahella caldifontis</name>
    <dbReference type="NCBI Taxonomy" id="3142973"/>
    <lineage>
        <taxon>Bacteria</taxon>
        <taxon>Pseudomonadati</taxon>
        <taxon>Pseudomonadota</taxon>
        <taxon>Gammaproteobacteria</taxon>
        <taxon>Oceanospirillales</taxon>
        <taxon>Hahellaceae</taxon>
        <taxon>Thermohahella</taxon>
    </lineage>
</organism>
<dbReference type="EMBL" id="CP154858">
    <property type="protein sequence ID" value="XDT73866.1"/>
    <property type="molecule type" value="Genomic_DNA"/>
</dbReference>
<accession>A0AB39V190</accession>
<dbReference type="InterPro" id="IPR023210">
    <property type="entry name" value="NADP_OxRdtase_dom"/>
</dbReference>
<reference evidence="6" key="1">
    <citation type="submission" date="2024-05" db="EMBL/GenBank/DDBJ databases">
        <title>Genome sequencing of novel strain.</title>
        <authorList>
            <person name="Ganbat D."/>
            <person name="Ganbat S."/>
            <person name="Lee S.-J."/>
        </authorList>
    </citation>
    <scope>NUCLEOTIDE SEQUENCE</scope>
    <source>
        <strain evidence="6">SMD15-11</strain>
    </source>
</reference>
<evidence type="ECO:0000256" key="2">
    <source>
        <dbReference type="ARBA" id="ARBA00023002"/>
    </source>
</evidence>
<evidence type="ECO:0000256" key="1">
    <source>
        <dbReference type="ARBA" id="ARBA00022857"/>
    </source>
</evidence>
<gene>
    <name evidence="6" type="ORF">AAIA72_07820</name>
</gene>
<dbReference type="Gene3D" id="3.20.20.100">
    <property type="entry name" value="NADP-dependent oxidoreductase domain"/>
    <property type="match status" value="1"/>
</dbReference>
<dbReference type="RefSeq" id="WP_369602844.1">
    <property type="nucleotide sequence ID" value="NZ_CP154858.1"/>
</dbReference>
<dbReference type="FunFam" id="3.20.20.100:FF:000005">
    <property type="entry name" value="NADP(H)-dependent aldo-keto reductase"/>
    <property type="match status" value="1"/>
</dbReference>
<dbReference type="InterPro" id="IPR036812">
    <property type="entry name" value="NAD(P)_OxRdtase_dom_sf"/>
</dbReference>
<dbReference type="NCBIfam" id="NF007912">
    <property type="entry name" value="PRK10625.1"/>
    <property type="match status" value="1"/>
</dbReference>
<dbReference type="CDD" id="cd19094">
    <property type="entry name" value="AKR_Tas-like"/>
    <property type="match status" value="1"/>
</dbReference>
<dbReference type="SUPFAM" id="SSF51430">
    <property type="entry name" value="NAD(P)-linked oxidoreductase"/>
    <property type="match status" value="1"/>
</dbReference>
<evidence type="ECO:0000256" key="4">
    <source>
        <dbReference type="ARBA" id="ARBA00070119"/>
    </source>
</evidence>